<proteinExistence type="predicted"/>
<dbReference type="AlphaFoldDB" id="A0A497EX89"/>
<dbReference type="SMART" id="SM00518">
    <property type="entry name" value="AP2Ec"/>
    <property type="match status" value="1"/>
</dbReference>
<evidence type="ECO:0000313" key="3">
    <source>
        <dbReference type="Proteomes" id="UP000272051"/>
    </source>
</evidence>
<dbReference type="GO" id="GO:0006284">
    <property type="term" value="P:base-excision repair"/>
    <property type="evidence" value="ECO:0007669"/>
    <property type="project" value="TreeGrafter"/>
</dbReference>
<feature type="domain" description="Xylose isomerase-like TIM barrel" evidence="1">
    <location>
        <begin position="10"/>
        <end position="232"/>
    </location>
</feature>
<dbReference type="Pfam" id="PF01261">
    <property type="entry name" value="AP_endonuc_2"/>
    <property type="match status" value="1"/>
</dbReference>
<dbReference type="PANTHER" id="PTHR21445:SF0">
    <property type="entry name" value="APURINIC-APYRIMIDINIC ENDONUCLEASE"/>
    <property type="match status" value="1"/>
</dbReference>
<comment type="caution">
    <text evidence="2">The sequence shown here is derived from an EMBL/GenBank/DDBJ whole genome shotgun (WGS) entry which is preliminary data.</text>
</comment>
<feature type="non-terminal residue" evidence="2">
    <location>
        <position position="1"/>
    </location>
</feature>
<gene>
    <name evidence="2" type="ORF">DRJ33_05120</name>
</gene>
<dbReference type="Gene3D" id="3.20.20.150">
    <property type="entry name" value="Divalent-metal-dependent TIM barrel enzymes"/>
    <property type="match status" value="1"/>
</dbReference>
<organism evidence="2 3">
    <name type="scientific">Thermoproteota archaeon</name>
    <dbReference type="NCBI Taxonomy" id="2056631"/>
    <lineage>
        <taxon>Archaea</taxon>
        <taxon>Thermoproteota</taxon>
    </lineage>
</organism>
<dbReference type="PANTHER" id="PTHR21445">
    <property type="entry name" value="ENDONUCLEASE IV ENDODEOXYRIBONUCLEASE IV"/>
    <property type="match status" value="1"/>
</dbReference>
<evidence type="ECO:0000313" key="2">
    <source>
        <dbReference type="EMBL" id="RLE51807.1"/>
    </source>
</evidence>
<dbReference type="InterPro" id="IPR013022">
    <property type="entry name" value="Xyl_isomerase-like_TIM-brl"/>
</dbReference>
<dbReference type="InterPro" id="IPR001719">
    <property type="entry name" value="AP_endonuc_2"/>
</dbReference>
<evidence type="ECO:0000259" key="1">
    <source>
        <dbReference type="Pfam" id="PF01261"/>
    </source>
</evidence>
<dbReference type="Proteomes" id="UP000272051">
    <property type="component" value="Unassembled WGS sequence"/>
</dbReference>
<protein>
    <submittedName>
        <fullName evidence="2">Deoxyribonuclease IV</fullName>
    </submittedName>
</protein>
<sequence length="260" mass="29159">LNALEYQAVRGVKISQESAQQLGKNAAEADVWLTIHGPYYINLSSESKDTINASKQRLIESLKAAQWMGAHAVVFHPGYYGSYTQEEALKMCINAMKEVLEEAKSLGITNVYLAPETTGKTTQVGSLDEIIEMCLKLENVIPTIDWAHIHAREQGSLNTINDYAAILDKLESKLGTDYVKNLHCHFSKIEFGKGGEKEHHTLDEEQFGPDFRLLAKVLVERGIEPVIISESPILDKDAIKMKNIFEEIKESTSRKKAKKR</sequence>
<dbReference type="InterPro" id="IPR036237">
    <property type="entry name" value="Xyl_isomerase-like_sf"/>
</dbReference>
<dbReference type="GO" id="GO:0008270">
    <property type="term" value="F:zinc ion binding"/>
    <property type="evidence" value="ECO:0007669"/>
    <property type="project" value="InterPro"/>
</dbReference>
<dbReference type="FunFam" id="3.20.20.150:FF:000017">
    <property type="entry name" value="Endonuclease IV related protein"/>
    <property type="match status" value="1"/>
</dbReference>
<accession>A0A497EX89</accession>
<dbReference type="GO" id="GO:0003677">
    <property type="term" value="F:DNA binding"/>
    <property type="evidence" value="ECO:0007669"/>
    <property type="project" value="InterPro"/>
</dbReference>
<name>A0A497EX89_9CREN</name>
<dbReference type="EMBL" id="QMQX01000084">
    <property type="protein sequence ID" value="RLE51807.1"/>
    <property type="molecule type" value="Genomic_DNA"/>
</dbReference>
<dbReference type="CDD" id="cd00019">
    <property type="entry name" value="AP2Ec"/>
    <property type="match status" value="1"/>
</dbReference>
<dbReference type="SUPFAM" id="SSF51658">
    <property type="entry name" value="Xylose isomerase-like"/>
    <property type="match status" value="1"/>
</dbReference>
<dbReference type="GO" id="GO:0003906">
    <property type="term" value="F:DNA-(apurinic or apyrimidinic site) endonuclease activity"/>
    <property type="evidence" value="ECO:0007669"/>
    <property type="project" value="TreeGrafter"/>
</dbReference>
<reference evidence="2 3" key="1">
    <citation type="submission" date="2018-06" db="EMBL/GenBank/DDBJ databases">
        <title>Extensive metabolic versatility and redundancy in microbially diverse, dynamic hydrothermal sediments.</title>
        <authorList>
            <person name="Dombrowski N."/>
            <person name="Teske A."/>
            <person name="Baker B.J."/>
        </authorList>
    </citation>
    <scope>NUCLEOTIDE SEQUENCE [LARGE SCALE GENOMIC DNA]</scope>
    <source>
        <strain evidence="2">B34_G17</strain>
    </source>
</reference>
<dbReference type="GO" id="GO:0008081">
    <property type="term" value="F:phosphoric diester hydrolase activity"/>
    <property type="evidence" value="ECO:0007669"/>
    <property type="project" value="TreeGrafter"/>
</dbReference>